<reference evidence="3" key="1">
    <citation type="submission" date="2020-11" db="EMBL/GenBank/DDBJ databases">
        <authorList>
            <consortium name="DOE Joint Genome Institute"/>
            <person name="Ahrendt S."/>
            <person name="Riley R."/>
            <person name="Andreopoulos W."/>
            <person name="Labutti K."/>
            <person name="Pangilinan J."/>
            <person name="Ruiz-Duenas F.J."/>
            <person name="Barrasa J.M."/>
            <person name="Sanchez-Garcia M."/>
            <person name="Camarero S."/>
            <person name="Miyauchi S."/>
            <person name="Serrano A."/>
            <person name="Linde D."/>
            <person name="Babiker R."/>
            <person name="Drula E."/>
            <person name="Ayuso-Fernandez I."/>
            <person name="Pacheco R."/>
            <person name="Padilla G."/>
            <person name="Ferreira P."/>
            <person name="Barriuso J."/>
            <person name="Kellner H."/>
            <person name="Castanera R."/>
            <person name="Alfaro M."/>
            <person name="Ramirez L."/>
            <person name="Pisabarro A.G."/>
            <person name="Kuo A."/>
            <person name="Tritt A."/>
            <person name="Lipzen A."/>
            <person name="He G."/>
            <person name="Yan M."/>
            <person name="Ng V."/>
            <person name="Cullen D."/>
            <person name="Martin F."/>
            <person name="Rosso M.-N."/>
            <person name="Henrissat B."/>
            <person name="Hibbett D."/>
            <person name="Martinez A.T."/>
            <person name="Grigoriev I.V."/>
        </authorList>
    </citation>
    <scope>NUCLEOTIDE SEQUENCE</scope>
    <source>
        <strain evidence="3">CIRM-BRFM 674</strain>
    </source>
</reference>
<evidence type="ECO:0000256" key="1">
    <source>
        <dbReference type="ARBA" id="ARBA00022801"/>
    </source>
</evidence>
<accession>A0A9P6CR25</accession>
<feature type="compositionally biased region" description="Low complexity" evidence="2">
    <location>
        <begin position="111"/>
        <end position="130"/>
    </location>
</feature>
<dbReference type="SUPFAM" id="SSF56784">
    <property type="entry name" value="HAD-like"/>
    <property type="match status" value="1"/>
</dbReference>
<evidence type="ECO:0000313" key="4">
    <source>
        <dbReference type="Proteomes" id="UP000807469"/>
    </source>
</evidence>
<dbReference type="SFLD" id="SFLDG01129">
    <property type="entry name" value="C1.5:_HAD__Beta-PGM__Phosphata"/>
    <property type="match status" value="1"/>
</dbReference>
<dbReference type="Proteomes" id="UP000807469">
    <property type="component" value="Unassembled WGS sequence"/>
</dbReference>
<sequence length="341" mass="37028">MSSPLTSSKKLTDHKVLIFDVYGTLADWESGIFTALHPLLTRYPVSKNWTRAEALSAFMSVEGDLQAQFPDMLYNELLAKVHEIMEERIKALSGADNAGAATSAQASLATTDPAAASTTDAGASTSAAGAKGTEENEHTKFGNSIQHWPVFPDTCDALQRLAKHFKLVVLSNVDRQSFRYTHRLLSEGPSAASIAAADLATYTYPEPNPNKYWHPQTAPHSKSPFTVIMTAQDTGCFKPALGGFLAALDYFGAHPEVFGDLELGLGAEEVKDRVMSVAQSLPHDHEAASRLGMRSVWIDRQSAVTCNVTPGGPGAKDKWTWRFETLGEMADAVEKELQEKV</sequence>
<comment type="caution">
    <text evidence="3">The sequence shown here is derived from an EMBL/GenBank/DDBJ whole genome shotgun (WGS) entry which is preliminary data.</text>
</comment>
<gene>
    <name evidence="3" type="ORF">BDN70DRAFT_883403</name>
</gene>
<evidence type="ECO:0000256" key="2">
    <source>
        <dbReference type="SAM" id="MobiDB-lite"/>
    </source>
</evidence>
<dbReference type="Gene3D" id="3.40.50.1000">
    <property type="entry name" value="HAD superfamily/HAD-like"/>
    <property type="match status" value="1"/>
</dbReference>
<dbReference type="PANTHER" id="PTHR43316">
    <property type="entry name" value="HYDROLASE, HALOACID DELAHOGENASE-RELATED"/>
    <property type="match status" value="1"/>
</dbReference>
<dbReference type="SFLD" id="SFLDS00003">
    <property type="entry name" value="Haloacid_Dehalogenase"/>
    <property type="match status" value="1"/>
</dbReference>
<protein>
    <submittedName>
        <fullName evidence="3">HAD-like protein</fullName>
    </submittedName>
</protein>
<dbReference type="Gene3D" id="1.10.150.750">
    <property type="match status" value="1"/>
</dbReference>
<keyword evidence="4" id="KW-1185">Reference proteome</keyword>
<dbReference type="OrthoDB" id="20198at2759"/>
<name>A0A9P6CR25_9AGAR</name>
<dbReference type="GO" id="GO:0016787">
    <property type="term" value="F:hydrolase activity"/>
    <property type="evidence" value="ECO:0007669"/>
    <property type="project" value="UniProtKB-KW"/>
</dbReference>
<dbReference type="InterPro" id="IPR023214">
    <property type="entry name" value="HAD_sf"/>
</dbReference>
<dbReference type="PANTHER" id="PTHR43316:SF9">
    <property type="entry name" value="ACID DEHALOGENASE, PUTATIVE (AFU_ORTHOLOGUE AFUA_6G14460)-RELATED"/>
    <property type="match status" value="1"/>
</dbReference>
<dbReference type="EMBL" id="MU155322">
    <property type="protein sequence ID" value="KAF9475702.1"/>
    <property type="molecule type" value="Genomic_DNA"/>
</dbReference>
<dbReference type="InterPro" id="IPR036412">
    <property type="entry name" value="HAD-like_sf"/>
</dbReference>
<feature type="region of interest" description="Disordered" evidence="2">
    <location>
        <begin position="111"/>
        <end position="138"/>
    </location>
</feature>
<dbReference type="AlphaFoldDB" id="A0A9P6CR25"/>
<proteinExistence type="predicted"/>
<dbReference type="InterPro" id="IPR051540">
    <property type="entry name" value="S-2-haloacid_dehalogenase"/>
</dbReference>
<keyword evidence="1" id="KW-0378">Hydrolase</keyword>
<evidence type="ECO:0000313" key="3">
    <source>
        <dbReference type="EMBL" id="KAF9475702.1"/>
    </source>
</evidence>
<organism evidence="3 4">
    <name type="scientific">Pholiota conissans</name>
    <dbReference type="NCBI Taxonomy" id="109636"/>
    <lineage>
        <taxon>Eukaryota</taxon>
        <taxon>Fungi</taxon>
        <taxon>Dikarya</taxon>
        <taxon>Basidiomycota</taxon>
        <taxon>Agaricomycotina</taxon>
        <taxon>Agaricomycetes</taxon>
        <taxon>Agaricomycetidae</taxon>
        <taxon>Agaricales</taxon>
        <taxon>Agaricineae</taxon>
        <taxon>Strophariaceae</taxon>
        <taxon>Pholiota</taxon>
    </lineage>
</organism>